<dbReference type="PROSITE" id="PS01296">
    <property type="entry name" value="RSMI"/>
    <property type="match status" value="1"/>
</dbReference>
<evidence type="ECO:0000259" key="6">
    <source>
        <dbReference type="Pfam" id="PF00590"/>
    </source>
</evidence>
<dbReference type="CDD" id="cd11648">
    <property type="entry name" value="RsmI"/>
    <property type="match status" value="1"/>
</dbReference>
<evidence type="ECO:0000313" key="8">
    <source>
        <dbReference type="Proteomes" id="UP000002407"/>
    </source>
</evidence>
<evidence type="ECO:0000256" key="3">
    <source>
        <dbReference type="ARBA" id="ARBA00022603"/>
    </source>
</evidence>
<evidence type="ECO:0000313" key="7">
    <source>
        <dbReference type="EMBL" id="ABS52049.1"/>
    </source>
</evidence>
<keyword evidence="5" id="KW-0949">S-adenosyl-L-methionine</keyword>
<dbReference type="GO" id="GO:0008168">
    <property type="term" value="F:methyltransferase activity"/>
    <property type="evidence" value="ECO:0007669"/>
    <property type="project" value="UniProtKB-KW"/>
</dbReference>
<dbReference type="KEGG" id="cha:CHAB381_0222"/>
<dbReference type="InterPro" id="IPR000878">
    <property type="entry name" value="4pyrrol_Mease"/>
</dbReference>
<dbReference type="InterPro" id="IPR035996">
    <property type="entry name" value="4pyrrol_Methylase_sf"/>
</dbReference>
<gene>
    <name evidence="7" type="ordered locus">CHAB381_0222</name>
</gene>
<reference evidence="8" key="1">
    <citation type="submission" date="2007-07" db="EMBL/GenBank/DDBJ databases">
        <title>Complete genome sequence of Campylobacter hominis ATCC BAA-381, a commensal isolated from the human gastrointestinal tract.</title>
        <authorList>
            <person name="Fouts D.E."/>
            <person name="Mongodin E.F."/>
            <person name="Puiu D."/>
            <person name="Sebastian Y."/>
            <person name="Miller W.G."/>
            <person name="Mandrell R.E."/>
            <person name="Nelson K.E."/>
        </authorList>
    </citation>
    <scope>NUCLEOTIDE SEQUENCE [LARGE SCALE GENOMIC DNA]</scope>
    <source>
        <strain evidence="8">ATCC BAA-381 / LMG 19568 / NCTC 13146 / CH001A</strain>
    </source>
</reference>
<dbReference type="InterPro" id="IPR014777">
    <property type="entry name" value="4pyrrole_Mease_sub1"/>
</dbReference>
<dbReference type="Pfam" id="PF00590">
    <property type="entry name" value="TP_methylase"/>
    <property type="match status" value="1"/>
</dbReference>
<dbReference type="PANTHER" id="PTHR46111">
    <property type="entry name" value="RIBOSOMAL RNA SMALL SUBUNIT METHYLTRANSFERASE I"/>
    <property type="match status" value="1"/>
</dbReference>
<dbReference type="HOGENOM" id="CLU_044779_4_0_7"/>
<dbReference type="GO" id="GO:0032259">
    <property type="term" value="P:methylation"/>
    <property type="evidence" value="ECO:0007669"/>
    <property type="project" value="UniProtKB-KW"/>
</dbReference>
<dbReference type="STRING" id="360107.CHAB381_0222"/>
<evidence type="ECO:0000256" key="4">
    <source>
        <dbReference type="ARBA" id="ARBA00022679"/>
    </source>
</evidence>
<dbReference type="OrthoDB" id="9809084at2"/>
<name>A7HZY8_CAMHC</name>
<keyword evidence="1" id="KW-0963">Cytoplasm</keyword>
<evidence type="ECO:0000256" key="5">
    <source>
        <dbReference type="ARBA" id="ARBA00022691"/>
    </source>
</evidence>
<keyword evidence="3" id="KW-0489">Methyltransferase</keyword>
<evidence type="ECO:0000256" key="1">
    <source>
        <dbReference type="ARBA" id="ARBA00022490"/>
    </source>
</evidence>
<sequence>MLYFVPTPIGNLADISAHALEILSKCEIVICEDTRVGKSLFNLLSSRYDFKPKATNFYPLHTHNENEFFNIFKTEFLKEKICVYISDAGMPCISDPGIFLVKFAQKNDIKYEFLSGSNALLLAAAASGLIEKEFSFLGFLPSSGKEREIGIQNLMYQPYPCIIYESPKRILNLIEKIALLDENRKIFAIKEATKKFETKFFGSVKKVLNDIQQNVNLNGEWALVIDKSQNLSQEKITLQDIKNLQIPPKIKAKLISKITGEKSSEIYEKLVKIS</sequence>
<dbReference type="InterPro" id="IPR008189">
    <property type="entry name" value="rRNA_ssu_MeTfrase_I"/>
</dbReference>
<dbReference type="Gene3D" id="3.40.1010.10">
    <property type="entry name" value="Cobalt-precorrin-4 Transmethylase, Domain 1"/>
    <property type="match status" value="1"/>
</dbReference>
<keyword evidence="2" id="KW-0698">rRNA processing</keyword>
<organism evidence="7 8">
    <name type="scientific">Campylobacter hominis (strain ATCC BAA-381 / DSM 21671 / CCUG 45161 / LMG 19568 / NCTC 13146 / CH001A)</name>
    <dbReference type="NCBI Taxonomy" id="360107"/>
    <lineage>
        <taxon>Bacteria</taxon>
        <taxon>Pseudomonadati</taxon>
        <taxon>Campylobacterota</taxon>
        <taxon>Epsilonproteobacteria</taxon>
        <taxon>Campylobacterales</taxon>
        <taxon>Campylobacteraceae</taxon>
        <taxon>Campylobacter</taxon>
    </lineage>
</organism>
<feature type="domain" description="Tetrapyrrole methylase" evidence="6">
    <location>
        <begin position="1"/>
        <end position="206"/>
    </location>
</feature>
<protein>
    <recommendedName>
        <fullName evidence="6">Tetrapyrrole methylase domain-containing protein</fullName>
    </recommendedName>
</protein>
<accession>A7HZY8</accession>
<proteinExistence type="predicted"/>
<dbReference type="Gene3D" id="3.30.950.10">
    <property type="entry name" value="Methyltransferase, Cobalt-precorrin-4 Transmethylase, Domain 2"/>
    <property type="match status" value="1"/>
</dbReference>
<dbReference type="InterPro" id="IPR018063">
    <property type="entry name" value="SAM_MeTrfase_RsmI_CS"/>
</dbReference>
<keyword evidence="8" id="KW-1185">Reference proteome</keyword>
<dbReference type="AlphaFoldDB" id="A7HZY8"/>
<evidence type="ECO:0000256" key="2">
    <source>
        <dbReference type="ARBA" id="ARBA00022552"/>
    </source>
</evidence>
<dbReference type="PANTHER" id="PTHR46111:SF1">
    <property type="entry name" value="RIBOSOMAL RNA SMALL SUBUNIT METHYLTRANSFERASE I"/>
    <property type="match status" value="1"/>
</dbReference>
<dbReference type="InterPro" id="IPR014776">
    <property type="entry name" value="4pyrrole_Mease_sub2"/>
</dbReference>
<dbReference type="PIRSF" id="PIRSF005917">
    <property type="entry name" value="MTase_YraL"/>
    <property type="match status" value="1"/>
</dbReference>
<dbReference type="NCBIfam" id="TIGR00096">
    <property type="entry name" value="16S rRNA (cytidine(1402)-2'-O)-methyltransferase"/>
    <property type="match status" value="1"/>
</dbReference>
<dbReference type="eggNOG" id="COG0313">
    <property type="taxonomic scope" value="Bacteria"/>
</dbReference>
<dbReference type="EMBL" id="CP000776">
    <property type="protein sequence ID" value="ABS52049.1"/>
    <property type="molecule type" value="Genomic_DNA"/>
</dbReference>
<dbReference type="GO" id="GO:0006364">
    <property type="term" value="P:rRNA processing"/>
    <property type="evidence" value="ECO:0007669"/>
    <property type="project" value="UniProtKB-KW"/>
</dbReference>
<dbReference type="Proteomes" id="UP000002407">
    <property type="component" value="Chromosome"/>
</dbReference>
<dbReference type="SUPFAM" id="SSF53790">
    <property type="entry name" value="Tetrapyrrole methylase"/>
    <property type="match status" value="1"/>
</dbReference>
<keyword evidence="4" id="KW-0808">Transferase</keyword>
<dbReference type="RefSeq" id="WP_012108110.1">
    <property type="nucleotide sequence ID" value="NC_009714.1"/>
</dbReference>